<accession>A0A225E0P4</accession>
<organism evidence="2 3">
    <name type="scientific">Fimbriiglobus ruber</name>
    <dbReference type="NCBI Taxonomy" id="1908690"/>
    <lineage>
        <taxon>Bacteria</taxon>
        <taxon>Pseudomonadati</taxon>
        <taxon>Planctomycetota</taxon>
        <taxon>Planctomycetia</taxon>
        <taxon>Gemmatales</taxon>
        <taxon>Gemmataceae</taxon>
        <taxon>Fimbriiglobus</taxon>
    </lineage>
</organism>
<gene>
    <name evidence="2" type="ORF">FRUB_02668</name>
</gene>
<dbReference type="Proteomes" id="UP000214646">
    <property type="component" value="Unassembled WGS sequence"/>
</dbReference>
<dbReference type="AlphaFoldDB" id="A0A225E0P4"/>
<sequence>MAATGRTAAVSAGTNTPSGGAGGPADGAKTGSTSATG</sequence>
<proteinExistence type="predicted"/>
<comment type="caution">
    <text evidence="2">The sequence shown here is derived from an EMBL/GenBank/DDBJ whole genome shotgun (WGS) entry which is preliminary data.</text>
</comment>
<keyword evidence="3" id="KW-1185">Reference proteome</keyword>
<evidence type="ECO:0000313" key="3">
    <source>
        <dbReference type="Proteomes" id="UP000214646"/>
    </source>
</evidence>
<feature type="region of interest" description="Disordered" evidence="1">
    <location>
        <begin position="1"/>
        <end position="37"/>
    </location>
</feature>
<dbReference type="EMBL" id="NIDE01000004">
    <property type="protein sequence ID" value="OWK43069.1"/>
    <property type="molecule type" value="Genomic_DNA"/>
</dbReference>
<evidence type="ECO:0000256" key="1">
    <source>
        <dbReference type="SAM" id="MobiDB-lite"/>
    </source>
</evidence>
<protein>
    <submittedName>
        <fullName evidence="2">Uncharacterized protein</fullName>
    </submittedName>
</protein>
<name>A0A225E0P4_9BACT</name>
<reference evidence="3" key="1">
    <citation type="submission" date="2017-06" db="EMBL/GenBank/DDBJ databases">
        <title>Genome analysis of Fimbriiglobus ruber SP5, the first member of the order Planctomycetales with confirmed chitinolytic capability.</title>
        <authorList>
            <person name="Ravin N.V."/>
            <person name="Rakitin A.L."/>
            <person name="Ivanova A.A."/>
            <person name="Beletsky A.V."/>
            <person name="Kulichevskaya I.S."/>
            <person name="Mardanov A.V."/>
            <person name="Dedysh S.N."/>
        </authorList>
    </citation>
    <scope>NUCLEOTIDE SEQUENCE [LARGE SCALE GENOMIC DNA]</scope>
    <source>
        <strain evidence="3">SP5</strain>
    </source>
</reference>
<evidence type="ECO:0000313" key="2">
    <source>
        <dbReference type="EMBL" id="OWK43069.1"/>
    </source>
</evidence>